<sequence>QIELFSHVRVLKNFSEHLRRKISMAVLYTCLIHRVSKSFITDVTKFISGCMLSLRAMAQLELVNESTFSIPHVNILSKTDLVANKDIE</sequence>
<proteinExistence type="inferred from homology"/>
<dbReference type="PANTHER" id="PTHR21231">
    <property type="entry name" value="XPA-BINDING PROTEIN 1-RELATED"/>
    <property type="match status" value="1"/>
</dbReference>
<comment type="similarity">
    <text evidence="1 5">Belongs to the GPN-loop GTPase family.</text>
</comment>
<comment type="caution">
    <text evidence="6">The sequence shown here is derived from an EMBL/GenBank/DDBJ whole genome shotgun (WGS) entry which is preliminary data.</text>
</comment>
<dbReference type="OrthoDB" id="5839at2759"/>
<dbReference type="GO" id="GO:0003924">
    <property type="term" value="F:GTPase activity"/>
    <property type="evidence" value="ECO:0007669"/>
    <property type="project" value="TreeGrafter"/>
</dbReference>
<keyword evidence="4 5" id="KW-0342">GTP-binding</keyword>
<feature type="non-terminal residue" evidence="6">
    <location>
        <position position="1"/>
    </location>
</feature>
<dbReference type="InterPro" id="IPR027417">
    <property type="entry name" value="P-loop_NTPase"/>
</dbReference>
<protein>
    <recommendedName>
        <fullName evidence="5">GPN-loop GTPase 3</fullName>
    </recommendedName>
</protein>
<dbReference type="Proteomes" id="UP001153555">
    <property type="component" value="Unassembled WGS sequence"/>
</dbReference>
<dbReference type="EMBL" id="CACSLK010013353">
    <property type="protein sequence ID" value="CAA0815806.1"/>
    <property type="molecule type" value="Genomic_DNA"/>
</dbReference>
<keyword evidence="2 5" id="KW-0547">Nucleotide-binding</keyword>
<evidence type="ECO:0000256" key="3">
    <source>
        <dbReference type="ARBA" id="ARBA00022801"/>
    </source>
</evidence>
<feature type="non-terminal residue" evidence="6">
    <location>
        <position position="88"/>
    </location>
</feature>
<evidence type="ECO:0000313" key="6">
    <source>
        <dbReference type="EMBL" id="CAA0815806.1"/>
    </source>
</evidence>
<keyword evidence="3 5" id="KW-0378">Hydrolase</keyword>
<comment type="function">
    <text evidence="5">Small GTPase required for proper nuclear import of RNA polymerase II and III (RNAPII and RNAPIII). May act at an RNAP assembly step prior to nuclear import.</text>
</comment>
<evidence type="ECO:0000256" key="4">
    <source>
        <dbReference type="ARBA" id="ARBA00023134"/>
    </source>
</evidence>
<gene>
    <name evidence="6" type="ORF">SHERM_15699</name>
</gene>
<dbReference type="AlphaFoldDB" id="A0A9N7MTK9"/>
<evidence type="ECO:0000313" key="7">
    <source>
        <dbReference type="Proteomes" id="UP001153555"/>
    </source>
</evidence>
<organism evidence="6 7">
    <name type="scientific">Striga hermonthica</name>
    <name type="common">Purple witchweed</name>
    <name type="synonym">Buchnera hermonthica</name>
    <dbReference type="NCBI Taxonomy" id="68872"/>
    <lineage>
        <taxon>Eukaryota</taxon>
        <taxon>Viridiplantae</taxon>
        <taxon>Streptophyta</taxon>
        <taxon>Embryophyta</taxon>
        <taxon>Tracheophyta</taxon>
        <taxon>Spermatophyta</taxon>
        <taxon>Magnoliopsida</taxon>
        <taxon>eudicotyledons</taxon>
        <taxon>Gunneridae</taxon>
        <taxon>Pentapetalae</taxon>
        <taxon>asterids</taxon>
        <taxon>lamiids</taxon>
        <taxon>Lamiales</taxon>
        <taxon>Orobanchaceae</taxon>
        <taxon>Buchnereae</taxon>
        <taxon>Striga</taxon>
    </lineage>
</organism>
<dbReference type="GO" id="GO:0005525">
    <property type="term" value="F:GTP binding"/>
    <property type="evidence" value="ECO:0007669"/>
    <property type="project" value="UniProtKB-KW"/>
</dbReference>
<evidence type="ECO:0000256" key="1">
    <source>
        <dbReference type="ARBA" id="ARBA00005290"/>
    </source>
</evidence>
<accession>A0A9N7MTK9</accession>
<dbReference type="Pfam" id="PF03029">
    <property type="entry name" value="ATP_bind_1"/>
    <property type="match status" value="1"/>
</dbReference>
<evidence type="ECO:0000256" key="5">
    <source>
        <dbReference type="RuleBase" id="RU365059"/>
    </source>
</evidence>
<dbReference type="InterPro" id="IPR004130">
    <property type="entry name" value="Gpn"/>
</dbReference>
<name>A0A9N7MTK9_STRHE</name>
<evidence type="ECO:0000256" key="2">
    <source>
        <dbReference type="ARBA" id="ARBA00022741"/>
    </source>
</evidence>
<dbReference type="PANTHER" id="PTHR21231:SF7">
    <property type="entry name" value="GPN-LOOP GTPASE 3"/>
    <property type="match status" value="1"/>
</dbReference>
<comment type="subunit">
    <text evidence="5">Binds to RNA polymerase II (RNAPII).</text>
</comment>
<reference evidence="6" key="1">
    <citation type="submission" date="2019-12" db="EMBL/GenBank/DDBJ databases">
        <authorList>
            <person name="Scholes J."/>
        </authorList>
    </citation>
    <scope>NUCLEOTIDE SEQUENCE</scope>
</reference>
<keyword evidence="7" id="KW-1185">Reference proteome</keyword>
<dbReference type="Gene3D" id="3.40.50.300">
    <property type="entry name" value="P-loop containing nucleotide triphosphate hydrolases"/>
    <property type="match status" value="1"/>
</dbReference>